<evidence type="ECO:0000256" key="3">
    <source>
        <dbReference type="ARBA" id="ARBA00022989"/>
    </source>
</evidence>
<evidence type="ECO:0000256" key="5">
    <source>
        <dbReference type="ARBA" id="ARBA00023239"/>
    </source>
</evidence>
<keyword evidence="2 7" id="KW-0812">Transmembrane</keyword>
<keyword evidence="4 7" id="KW-0472">Membrane</keyword>
<proteinExistence type="inferred from homology"/>
<dbReference type="PANTHER" id="PTHR30518:SF2">
    <property type="entry name" value="ENDOLYTIC MUREIN TRANSGLYCOSYLASE"/>
    <property type="match status" value="1"/>
</dbReference>
<gene>
    <name evidence="7 8" type="primary">mltG</name>
    <name evidence="8" type="ORF">ACFO4N_05075</name>
</gene>
<evidence type="ECO:0000256" key="6">
    <source>
        <dbReference type="ARBA" id="ARBA00023316"/>
    </source>
</evidence>
<dbReference type="Gene3D" id="3.30.160.60">
    <property type="entry name" value="Classic Zinc Finger"/>
    <property type="match status" value="1"/>
</dbReference>
<dbReference type="NCBIfam" id="TIGR00247">
    <property type="entry name" value="endolytic transglycosylase MltG"/>
    <property type="match status" value="1"/>
</dbReference>
<dbReference type="HAMAP" id="MF_02065">
    <property type="entry name" value="MltG"/>
    <property type="match status" value="1"/>
</dbReference>
<feature type="transmembrane region" description="Helical" evidence="7">
    <location>
        <begin position="20"/>
        <end position="47"/>
    </location>
</feature>
<evidence type="ECO:0000256" key="1">
    <source>
        <dbReference type="ARBA" id="ARBA00022475"/>
    </source>
</evidence>
<dbReference type="CDD" id="cd08010">
    <property type="entry name" value="MltG_like"/>
    <property type="match status" value="1"/>
</dbReference>
<evidence type="ECO:0000313" key="9">
    <source>
        <dbReference type="Proteomes" id="UP001596022"/>
    </source>
</evidence>
<comment type="catalytic activity">
    <reaction evidence="7">
        <text>a peptidoglycan chain = a peptidoglycan chain with N-acetyl-1,6-anhydromuramyl-[peptide] at the reducing end + a peptidoglycan chain with N-acetylglucosamine at the non-reducing end.</text>
        <dbReference type="EC" id="4.2.2.29"/>
    </reaction>
</comment>
<comment type="caution">
    <text evidence="8">The sequence shown here is derived from an EMBL/GenBank/DDBJ whole genome shotgun (WGS) entry which is preliminary data.</text>
</comment>
<dbReference type="EC" id="4.2.2.29" evidence="7"/>
<keyword evidence="9" id="KW-1185">Reference proteome</keyword>
<accession>A0ABV9GN49</accession>
<reference evidence="9" key="1">
    <citation type="journal article" date="2019" name="Int. J. Syst. Evol. Microbiol.">
        <title>The Global Catalogue of Microorganisms (GCM) 10K type strain sequencing project: providing services to taxonomists for standard genome sequencing and annotation.</title>
        <authorList>
            <consortium name="The Broad Institute Genomics Platform"/>
            <consortium name="The Broad Institute Genome Sequencing Center for Infectious Disease"/>
            <person name="Wu L."/>
            <person name="Ma J."/>
        </authorList>
    </citation>
    <scope>NUCLEOTIDE SEQUENCE [LARGE SCALE GENOMIC DNA]</scope>
    <source>
        <strain evidence="9">CGMCC 1.16306</strain>
    </source>
</reference>
<sequence>MPQSDDQLQKKRERAEEARLVRRIVFIIVAAFVVIVACGAGFTYYYINRALKPVDASSHKQIVVQIPSGTGTGGIGKILEEKGVIKNATVFRYYCKYKNENGFIAGTYRLSPSMSIDQIINRIESGRTYDIAALKLTIPEGFWIKDIAARIAKKTNLKEQDILATMSDRDYIKTHYMKDYPFLKDVILDKRIKYPLEGYLFPATYHFTKKNPDLDTIIKAMLNKTSAVLAKYKDSLSKSKLRSVHQVLTMASLVEDEATKEVDRRKIAGVFFKRLKQGMLLQTDPTVSYAEQRHIIHYKQSELAVDSPYNTYKYKGLPVGPINNPSEASIKAVLNPLKTDDLYFYARPNGQVLFSKTLNEHEANVKKYQSEWSKVKEE</sequence>
<evidence type="ECO:0000256" key="4">
    <source>
        <dbReference type="ARBA" id="ARBA00023136"/>
    </source>
</evidence>
<keyword evidence="5 7" id="KW-0456">Lyase</keyword>
<dbReference type="InterPro" id="IPR003770">
    <property type="entry name" value="MLTG-like"/>
</dbReference>
<keyword evidence="6 7" id="KW-0961">Cell wall biogenesis/degradation</keyword>
<evidence type="ECO:0000256" key="7">
    <source>
        <dbReference type="HAMAP-Rule" id="MF_02065"/>
    </source>
</evidence>
<evidence type="ECO:0000313" key="8">
    <source>
        <dbReference type="EMBL" id="MFC4618100.1"/>
    </source>
</evidence>
<comment type="subcellular location">
    <subcellularLocation>
        <location evidence="7">Cell membrane</location>
        <topology evidence="7">Single-pass membrane protein</topology>
    </subcellularLocation>
</comment>
<name>A0ABV9GN49_9BACL</name>
<keyword evidence="1 7" id="KW-1003">Cell membrane</keyword>
<feature type="site" description="Important for catalytic activity" evidence="7">
    <location>
        <position position="257"/>
    </location>
</feature>
<dbReference type="RefSeq" id="WP_376845105.1">
    <property type="nucleotide sequence ID" value="NZ_JBHSFW010000001.1"/>
</dbReference>
<evidence type="ECO:0000256" key="2">
    <source>
        <dbReference type="ARBA" id="ARBA00022692"/>
    </source>
</evidence>
<dbReference type="Pfam" id="PF02618">
    <property type="entry name" value="YceG"/>
    <property type="match status" value="1"/>
</dbReference>
<organism evidence="8 9">
    <name type="scientific">Camelliibacillus cellulosilyticus</name>
    <dbReference type="NCBI Taxonomy" id="2174486"/>
    <lineage>
        <taxon>Bacteria</taxon>
        <taxon>Bacillati</taxon>
        <taxon>Bacillota</taxon>
        <taxon>Bacilli</taxon>
        <taxon>Bacillales</taxon>
        <taxon>Sporolactobacillaceae</taxon>
        <taxon>Camelliibacillus</taxon>
    </lineage>
</organism>
<comment type="function">
    <text evidence="7">Functions as a peptidoglycan terminase that cleaves nascent peptidoglycan strands endolytically to terminate their elongation.</text>
</comment>
<keyword evidence="3 7" id="KW-1133">Transmembrane helix</keyword>
<dbReference type="PANTHER" id="PTHR30518">
    <property type="entry name" value="ENDOLYTIC MUREIN TRANSGLYCOSYLASE"/>
    <property type="match status" value="1"/>
</dbReference>
<dbReference type="EMBL" id="JBHSFW010000001">
    <property type="protein sequence ID" value="MFC4618100.1"/>
    <property type="molecule type" value="Genomic_DNA"/>
</dbReference>
<dbReference type="Proteomes" id="UP001596022">
    <property type="component" value="Unassembled WGS sequence"/>
</dbReference>
<dbReference type="Gene3D" id="3.30.1490.480">
    <property type="entry name" value="Endolytic murein transglycosylase"/>
    <property type="match status" value="1"/>
</dbReference>
<protein>
    <recommendedName>
        <fullName evidence="7">Endolytic murein transglycosylase</fullName>
        <ecNumber evidence="7">4.2.2.29</ecNumber>
    </recommendedName>
    <alternativeName>
        <fullName evidence="7">Peptidoglycan lytic transglycosylase</fullName>
    </alternativeName>
    <alternativeName>
        <fullName evidence="7">Peptidoglycan polymerization terminase</fullName>
    </alternativeName>
</protein>
<comment type="similarity">
    <text evidence="7">Belongs to the transglycosylase MltG family.</text>
</comment>